<comment type="cofactor">
    <cofactor evidence="1">
        <name>heme</name>
        <dbReference type="ChEBI" id="CHEBI:30413"/>
    </cofactor>
</comment>
<dbReference type="PANTHER" id="PTHR24305:SF232">
    <property type="entry name" value="P450, PUTATIVE (EUROFUNG)-RELATED"/>
    <property type="match status" value="1"/>
</dbReference>
<dbReference type="Gene3D" id="1.10.630.10">
    <property type="entry name" value="Cytochrome P450"/>
    <property type="match status" value="1"/>
</dbReference>
<keyword evidence="4" id="KW-0408">Iron</keyword>
<evidence type="ECO:0000256" key="2">
    <source>
        <dbReference type="ARBA" id="ARBA00010617"/>
    </source>
</evidence>
<evidence type="ECO:0000256" key="3">
    <source>
        <dbReference type="ARBA" id="ARBA00022723"/>
    </source>
</evidence>
<reference evidence="5 6" key="1">
    <citation type="submission" date="2015-07" db="EMBL/GenBank/DDBJ databases">
        <title>Comparative genomics of the Sigatoka disease complex on banana suggests a link between parallel evolutionary changes in Pseudocercospora fijiensis and Pseudocercospora eumusae and increased virulence on the banana host.</title>
        <authorList>
            <person name="Chang T.-C."/>
            <person name="Salvucci A."/>
            <person name="Crous P.W."/>
            <person name="Stergiopoulos I."/>
        </authorList>
    </citation>
    <scope>NUCLEOTIDE SEQUENCE [LARGE SCALE GENOMIC DNA]</scope>
    <source>
        <strain evidence="5 6">CBS 114824</strain>
    </source>
</reference>
<dbReference type="OrthoDB" id="1470350at2759"/>
<dbReference type="EMBL" id="LFZN01000012">
    <property type="protein sequence ID" value="KXT05531.1"/>
    <property type="molecule type" value="Genomic_DNA"/>
</dbReference>
<dbReference type="PANTHER" id="PTHR24305">
    <property type="entry name" value="CYTOCHROME P450"/>
    <property type="match status" value="1"/>
</dbReference>
<keyword evidence="6" id="KW-1185">Reference proteome</keyword>
<dbReference type="GO" id="GO:0005506">
    <property type="term" value="F:iron ion binding"/>
    <property type="evidence" value="ECO:0007669"/>
    <property type="project" value="InterPro"/>
</dbReference>
<evidence type="ECO:0000313" key="5">
    <source>
        <dbReference type="EMBL" id="KXT05531.1"/>
    </source>
</evidence>
<organism evidence="5 6">
    <name type="scientific">Pseudocercospora eumusae</name>
    <dbReference type="NCBI Taxonomy" id="321146"/>
    <lineage>
        <taxon>Eukaryota</taxon>
        <taxon>Fungi</taxon>
        <taxon>Dikarya</taxon>
        <taxon>Ascomycota</taxon>
        <taxon>Pezizomycotina</taxon>
        <taxon>Dothideomycetes</taxon>
        <taxon>Dothideomycetidae</taxon>
        <taxon>Mycosphaerellales</taxon>
        <taxon>Mycosphaerellaceae</taxon>
        <taxon>Pseudocercospora</taxon>
    </lineage>
</organism>
<dbReference type="Proteomes" id="UP000070133">
    <property type="component" value="Unassembled WGS sequence"/>
</dbReference>
<evidence type="ECO:0000313" key="6">
    <source>
        <dbReference type="Proteomes" id="UP000070133"/>
    </source>
</evidence>
<evidence type="ECO:0008006" key="7">
    <source>
        <dbReference type="Google" id="ProtNLM"/>
    </source>
</evidence>
<keyword evidence="3" id="KW-0479">Metal-binding</keyword>
<accession>A0A139HSU5</accession>
<dbReference type="GO" id="GO:0020037">
    <property type="term" value="F:heme binding"/>
    <property type="evidence" value="ECO:0007669"/>
    <property type="project" value="InterPro"/>
</dbReference>
<evidence type="ECO:0000256" key="4">
    <source>
        <dbReference type="ARBA" id="ARBA00023004"/>
    </source>
</evidence>
<proteinExistence type="inferred from homology"/>
<sequence>MKSQPCQSTRTYGVSRARTSKATQMWNHQDDIAEFRPERWLKVNAKGELWFDGRAAPLQTFGVGVRSCYGRKLAYLEMRVIHALIVWNFELLPIPDSLIEWRVQDVLTHQVQNSRVRLAEITI</sequence>
<dbReference type="InterPro" id="IPR036396">
    <property type="entry name" value="Cyt_P450_sf"/>
</dbReference>
<dbReference type="GO" id="GO:0016705">
    <property type="term" value="F:oxidoreductase activity, acting on paired donors, with incorporation or reduction of molecular oxygen"/>
    <property type="evidence" value="ECO:0007669"/>
    <property type="project" value="InterPro"/>
</dbReference>
<comment type="similarity">
    <text evidence="2">Belongs to the cytochrome P450 family.</text>
</comment>
<comment type="caution">
    <text evidence="5">The sequence shown here is derived from an EMBL/GenBank/DDBJ whole genome shotgun (WGS) entry which is preliminary data.</text>
</comment>
<dbReference type="AlphaFoldDB" id="A0A139HSU5"/>
<dbReference type="SUPFAM" id="SSF48264">
    <property type="entry name" value="Cytochrome P450"/>
    <property type="match status" value="1"/>
</dbReference>
<dbReference type="GO" id="GO:0004497">
    <property type="term" value="F:monooxygenase activity"/>
    <property type="evidence" value="ECO:0007669"/>
    <property type="project" value="InterPro"/>
</dbReference>
<dbReference type="STRING" id="321146.A0A139HSU5"/>
<evidence type="ECO:0000256" key="1">
    <source>
        <dbReference type="ARBA" id="ARBA00001971"/>
    </source>
</evidence>
<dbReference type="Pfam" id="PF00067">
    <property type="entry name" value="p450"/>
    <property type="match status" value="1"/>
</dbReference>
<gene>
    <name evidence="5" type="ORF">AC578_3713</name>
</gene>
<dbReference type="InterPro" id="IPR050121">
    <property type="entry name" value="Cytochrome_P450_monoxygenase"/>
</dbReference>
<protein>
    <recommendedName>
        <fullName evidence="7">Cytochrome P450</fullName>
    </recommendedName>
</protein>
<name>A0A139HSU5_9PEZI</name>
<dbReference type="InterPro" id="IPR001128">
    <property type="entry name" value="Cyt_P450"/>
</dbReference>